<protein>
    <recommendedName>
        <fullName evidence="5">Secreted protein</fullName>
    </recommendedName>
</protein>
<evidence type="ECO:0000256" key="1">
    <source>
        <dbReference type="SAM" id="MobiDB-lite"/>
    </source>
</evidence>
<keyword evidence="4" id="KW-1185">Reference proteome</keyword>
<dbReference type="Proteomes" id="UP000326198">
    <property type="component" value="Unassembled WGS sequence"/>
</dbReference>
<evidence type="ECO:0000313" key="4">
    <source>
        <dbReference type="Proteomes" id="UP000326198"/>
    </source>
</evidence>
<dbReference type="AlphaFoldDB" id="A0A5N7AT51"/>
<feature type="chain" id="PRO_5025070832" description="Secreted protein" evidence="2">
    <location>
        <begin position="19"/>
        <end position="143"/>
    </location>
</feature>
<evidence type="ECO:0000256" key="2">
    <source>
        <dbReference type="SAM" id="SignalP"/>
    </source>
</evidence>
<sequence length="143" mass="15881">MPPNRIVVIWWFLNLTGAGYFQTEVIICAAFHDDANHLAPQSQPPPKATWTLEAAPWWSAAKYAISPKEPRMIESDTGVCWNNDESRDMICGRGLLVRSDILSLRASEIERSPGLPHSQTGHVTPANTRSSKPPAPWHPRGDS</sequence>
<feature type="signal peptide" evidence="2">
    <location>
        <begin position="1"/>
        <end position="18"/>
    </location>
</feature>
<evidence type="ECO:0008006" key="5">
    <source>
        <dbReference type="Google" id="ProtNLM"/>
    </source>
</evidence>
<dbReference type="EMBL" id="ML736331">
    <property type="protein sequence ID" value="KAE8373032.1"/>
    <property type="molecule type" value="Genomic_DNA"/>
</dbReference>
<accession>A0A5N7AT51</accession>
<proteinExistence type="predicted"/>
<gene>
    <name evidence="3" type="ORF">BDV26DRAFT_272960</name>
</gene>
<keyword evidence="2" id="KW-0732">Signal</keyword>
<name>A0A5N7AT51_9EURO</name>
<feature type="region of interest" description="Disordered" evidence="1">
    <location>
        <begin position="109"/>
        <end position="143"/>
    </location>
</feature>
<feature type="compositionally biased region" description="Polar residues" evidence="1">
    <location>
        <begin position="117"/>
        <end position="131"/>
    </location>
</feature>
<reference evidence="3 4" key="1">
    <citation type="submission" date="2019-04" db="EMBL/GenBank/DDBJ databases">
        <title>Friends and foes A comparative genomics studyof 23 Aspergillus species from section Flavi.</title>
        <authorList>
            <consortium name="DOE Joint Genome Institute"/>
            <person name="Kjaerbolling I."/>
            <person name="Vesth T."/>
            <person name="Frisvad J.C."/>
            <person name="Nybo J.L."/>
            <person name="Theobald S."/>
            <person name="Kildgaard S."/>
            <person name="Isbrandt T."/>
            <person name="Kuo A."/>
            <person name="Sato A."/>
            <person name="Lyhne E.K."/>
            <person name="Kogle M.E."/>
            <person name="Wiebenga A."/>
            <person name="Kun R.S."/>
            <person name="Lubbers R.J."/>
            <person name="Makela M.R."/>
            <person name="Barry K."/>
            <person name="Chovatia M."/>
            <person name="Clum A."/>
            <person name="Daum C."/>
            <person name="Haridas S."/>
            <person name="He G."/>
            <person name="LaButti K."/>
            <person name="Lipzen A."/>
            <person name="Mondo S."/>
            <person name="Riley R."/>
            <person name="Salamov A."/>
            <person name="Simmons B.A."/>
            <person name="Magnuson J.K."/>
            <person name="Henrissat B."/>
            <person name="Mortensen U.H."/>
            <person name="Larsen T.O."/>
            <person name="Devries R.P."/>
            <person name="Grigoriev I.V."/>
            <person name="Machida M."/>
            <person name="Baker S.E."/>
            <person name="Andersen M.R."/>
        </authorList>
    </citation>
    <scope>NUCLEOTIDE SEQUENCE [LARGE SCALE GENOMIC DNA]</scope>
    <source>
        <strain evidence="3 4">IBT 29228</strain>
    </source>
</reference>
<evidence type="ECO:0000313" key="3">
    <source>
        <dbReference type="EMBL" id="KAE8373032.1"/>
    </source>
</evidence>
<organism evidence="3 4">
    <name type="scientific">Aspergillus bertholletiae</name>
    <dbReference type="NCBI Taxonomy" id="1226010"/>
    <lineage>
        <taxon>Eukaryota</taxon>
        <taxon>Fungi</taxon>
        <taxon>Dikarya</taxon>
        <taxon>Ascomycota</taxon>
        <taxon>Pezizomycotina</taxon>
        <taxon>Eurotiomycetes</taxon>
        <taxon>Eurotiomycetidae</taxon>
        <taxon>Eurotiales</taxon>
        <taxon>Aspergillaceae</taxon>
        <taxon>Aspergillus</taxon>
        <taxon>Aspergillus subgen. Circumdati</taxon>
    </lineage>
</organism>